<dbReference type="InterPro" id="IPR006076">
    <property type="entry name" value="FAD-dep_OxRdtase"/>
</dbReference>
<dbReference type="Gene3D" id="3.50.50.60">
    <property type="entry name" value="FAD/NAD(P)-binding domain"/>
    <property type="match status" value="2"/>
</dbReference>
<dbReference type="Pfam" id="PF01266">
    <property type="entry name" value="DAO"/>
    <property type="match status" value="1"/>
</dbReference>
<dbReference type="OrthoDB" id="18526at2"/>
<dbReference type="Proteomes" id="UP000319502">
    <property type="component" value="Unassembled WGS sequence"/>
</dbReference>
<dbReference type="GO" id="GO:0055130">
    <property type="term" value="P:D-alanine catabolic process"/>
    <property type="evidence" value="ECO:0007669"/>
    <property type="project" value="TreeGrafter"/>
</dbReference>
<evidence type="ECO:0000313" key="4">
    <source>
        <dbReference type="EMBL" id="TVO53945.1"/>
    </source>
</evidence>
<dbReference type="InterPro" id="IPR036188">
    <property type="entry name" value="FAD/NAD-bd_sf"/>
</dbReference>
<feature type="domain" description="FAD dependent oxidoreductase" evidence="3">
    <location>
        <begin position="3"/>
        <end position="398"/>
    </location>
</feature>
<dbReference type="GO" id="GO:0005737">
    <property type="term" value="C:cytoplasm"/>
    <property type="evidence" value="ECO:0007669"/>
    <property type="project" value="TreeGrafter"/>
</dbReference>
<dbReference type="SUPFAM" id="SSF54373">
    <property type="entry name" value="FAD-linked reductases, C-terminal domain"/>
    <property type="match status" value="1"/>
</dbReference>
<dbReference type="RefSeq" id="WP_144310225.1">
    <property type="nucleotide sequence ID" value="NZ_VMNK01000014.1"/>
</dbReference>
<evidence type="ECO:0000256" key="2">
    <source>
        <dbReference type="ARBA" id="ARBA00023002"/>
    </source>
</evidence>
<dbReference type="AlphaFoldDB" id="A0A557QM10"/>
<protein>
    <submittedName>
        <fullName evidence="4">FAD-dependent oxidoreductase</fullName>
    </submittedName>
</protein>
<comment type="similarity">
    <text evidence="1">Belongs to the DadA oxidoreductase family.</text>
</comment>
<dbReference type="GO" id="GO:0005886">
    <property type="term" value="C:plasma membrane"/>
    <property type="evidence" value="ECO:0007669"/>
    <property type="project" value="TreeGrafter"/>
</dbReference>
<dbReference type="PANTHER" id="PTHR13847:SF280">
    <property type="entry name" value="D-AMINO ACID DEHYDROGENASE"/>
    <property type="match status" value="1"/>
</dbReference>
<dbReference type="GO" id="GO:0008718">
    <property type="term" value="F:D-amino-acid dehydrogenase activity"/>
    <property type="evidence" value="ECO:0007669"/>
    <property type="project" value="TreeGrafter"/>
</dbReference>
<dbReference type="SUPFAM" id="SSF51905">
    <property type="entry name" value="FAD/NAD(P)-binding domain"/>
    <property type="match status" value="1"/>
</dbReference>
<accession>A0A557QM10</accession>
<reference evidence="4 5" key="1">
    <citation type="submission" date="2019-07" db="EMBL/GenBank/DDBJ databases">
        <title>The pathways for chlorine oxyanion respiration interact through the shared metabolite chlorate.</title>
        <authorList>
            <person name="Barnum T.P."/>
            <person name="Cheng Y."/>
            <person name="Hill K.A."/>
            <person name="Lucas L.N."/>
            <person name="Carlson H.K."/>
            <person name="Coates J.D."/>
        </authorList>
    </citation>
    <scope>NUCLEOTIDE SEQUENCE [LARGE SCALE GENOMIC DNA]</scope>
    <source>
        <strain evidence="4 5">SFB-3</strain>
    </source>
</reference>
<dbReference type="Gene3D" id="3.30.9.10">
    <property type="entry name" value="D-Amino Acid Oxidase, subunit A, domain 2"/>
    <property type="match status" value="1"/>
</dbReference>
<dbReference type="NCBIfam" id="NF001933">
    <property type="entry name" value="PRK00711.1"/>
    <property type="match status" value="1"/>
</dbReference>
<keyword evidence="5" id="KW-1185">Reference proteome</keyword>
<sequence length="414" mass="44759">MQICVLGAGLAGVTAAHALAREGHAVTVIDRAASPAQETSFANAGLISPGHAFSWASPGAPVALLKSLFDRQQALRIKPRFDPALMRWGWRFVRNCQTDAWERNSLLLMRLSAYAQQQLDSIIDETGVDFSHTRGGLIYLYDTDVALAQAISTLNVLREAQIEAHVLSPDDVVRLEPALATRARSIAGAVHCPSDASGDAHRFTVELATRCQQRGVRFCFNETVQAWRVQGDQIDAVVTEHGEHRADVFVLALGSFSPMLARLLGLRLPIYPVRGNSVSFPIDVEHTPPTLAGVDDGTLTAWSRLGSVLRMTTTAEFSGYANRLPDKDVTMLVARAEALFPNGADFSQPTPWSGLRPMTPEGPPLVGQAGPRNLWLNTGHGAMGWTTAAGTAQILADLIAGRQPAHPYPSPRLR</sequence>
<evidence type="ECO:0000256" key="1">
    <source>
        <dbReference type="ARBA" id="ARBA00009410"/>
    </source>
</evidence>
<proteinExistence type="inferred from homology"/>
<evidence type="ECO:0000259" key="3">
    <source>
        <dbReference type="Pfam" id="PF01266"/>
    </source>
</evidence>
<dbReference type="EMBL" id="VMNK01000014">
    <property type="protein sequence ID" value="TVO53945.1"/>
    <property type="molecule type" value="Genomic_DNA"/>
</dbReference>
<name>A0A557QM10_9RHOO</name>
<gene>
    <name evidence="4" type="ORF">FHP91_14255</name>
</gene>
<comment type="caution">
    <text evidence="4">The sequence shown here is derived from an EMBL/GenBank/DDBJ whole genome shotgun (WGS) entry which is preliminary data.</text>
</comment>
<evidence type="ECO:0000313" key="5">
    <source>
        <dbReference type="Proteomes" id="UP000319502"/>
    </source>
</evidence>
<organism evidence="4 5">
    <name type="scientific">Denitromonas halophila</name>
    <dbReference type="NCBI Taxonomy" id="1629404"/>
    <lineage>
        <taxon>Bacteria</taxon>
        <taxon>Pseudomonadati</taxon>
        <taxon>Pseudomonadota</taxon>
        <taxon>Betaproteobacteria</taxon>
        <taxon>Rhodocyclales</taxon>
        <taxon>Zoogloeaceae</taxon>
        <taxon>Denitromonas</taxon>
    </lineage>
</organism>
<keyword evidence="2" id="KW-0560">Oxidoreductase</keyword>
<dbReference type="PANTHER" id="PTHR13847">
    <property type="entry name" value="SARCOSINE DEHYDROGENASE-RELATED"/>
    <property type="match status" value="1"/>
</dbReference>